<evidence type="ECO:0000256" key="1">
    <source>
        <dbReference type="SAM" id="SignalP"/>
    </source>
</evidence>
<dbReference type="SUPFAM" id="SSF56935">
    <property type="entry name" value="Porins"/>
    <property type="match status" value="1"/>
</dbReference>
<evidence type="ECO:0000313" key="3">
    <source>
        <dbReference type="Proteomes" id="UP000247540"/>
    </source>
</evidence>
<feature type="signal peptide" evidence="1">
    <location>
        <begin position="1"/>
        <end position="28"/>
    </location>
</feature>
<dbReference type="Gene3D" id="2.170.130.10">
    <property type="entry name" value="TonB-dependent receptor, plug domain"/>
    <property type="match status" value="1"/>
</dbReference>
<keyword evidence="3" id="KW-1185">Reference proteome</keyword>
<evidence type="ECO:0008006" key="4">
    <source>
        <dbReference type="Google" id="ProtNLM"/>
    </source>
</evidence>
<gene>
    <name evidence="2" type="ORF">DFQ15_11018</name>
</gene>
<proteinExistence type="predicted"/>
<reference evidence="2 3" key="1">
    <citation type="submission" date="2018-06" db="EMBL/GenBank/DDBJ databases">
        <title>Genomic Encyclopedia of Type Strains, Phase III (KMG-III): the genomes of soil and plant-associated and newly described type strains.</title>
        <authorList>
            <person name="Whitman W."/>
        </authorList>
    </citation>
    <scope>NUCLEOTIDE SEQUENCE [LARGE SCALE GENOMIC DNA]</scope>
    <source>
        <strain evidence="2 3">CECT 7646</strain>
    </source>
</reference>
<name>A0A318SGN6_9BURK</name>
<protein>
    <recommendedName>
        <fullName evidence="4">TonB-dependent receptor-like protein</fullName>
    </recommendedName>
</protein>
<dbReference type="RefSeq" id="WP_146228682.1">
    <property type="nucleotide sequence ID" value="NZ_JAMOFZ010000010.1"/>
</dbReference>
<sequence>MHSTPLNLQLFALAPGPCLSCAAGIATAAHAQSAPDAALAAVVVSDTAPRADGLLDLDAPSDTGSGVRLTPRETPAAVMVVDRVPIDARGAQDTRKILRAIPRVTVRHVPGRIGVHYRGFNGGAIGRMFTGIYLLSSIAAVTVYDIVRNTADIVSRQAF</sequence>
<evidence type="ECO:0000313" key="2">
    <source>
        <dbReference type="EMBL" id="PYE77994.1"/>
    </source>
</evidence>
<feature type="chain" id="PRO_5016308278" description="TonB-dependent receptor-like protein" evidence="1">
    <location>
        <begin position="29"/>
        <end position="159"/>
    </location>
</feature>
<dbReference type="AlphaFoldDB" id="A0A318SGN6"/>
<dbReference type="InterPro" id="IPR037066">
    <property type="entry name" value="Plug_dom_sf"/>
</dbReference>
<accession>A0A318SGN6</accession>
<organism evidence="2 3">
    <name type="scientific">Xylophilus ampelinus</name>
    <dbReference type="NCBI Taxonomy" id="54067"/>
    <lineage>
        <taxon>Bacteria</taxon>
        <taxon>Pseudomonadati</taxon>
        <taxon>Pseudomonadota</taxon>
        <taxon>Betaproteobacteria</taxon>
        <taxon>Burkholderiales</taxon>
        <taxon>Xylophilus</taxon>
    </lineage>
</organism>
<comment type="caution">
    <text evidence="2">The sequence shown here is derived from an EMBL/GenBank/DDBJ whole genome shotgun (WGS) entry which is preliminary data.</text>
</comment>
<dbReference type="Proteomes" id="UP000247540">
    <property type="component" value="Unassembled WGS sequence"/>
</dbReference>
<dbReference type="EMBL" id="QJTC01000010">
    <property type="protein sequence ID" value="PYE77994.1"/>
    <property type="molecule type" value="Genomic_DNA"/>
</dbReference>
<keyword evidence="1" id="KW-0732">Signal</keyword>